<keyword evidence="3" id="KW-1185">Reference proteome</keyword>
<feature type="transmembrane region" description="Helical" evidence="1">
    <location>
        <begin position="81"/>
        <end position="101"/>
    </location>
</feature>
<evidence type="ECO:0000256" key="1">
    <source>
        <dbReference type="SAM" id="Phobius"/>
    </source>
</evidence>
<sequence length="319" mass="36791">MNYPMVFYPKVIAHFCCQYPLVLQSENQVTLPLNGKGKAQVTKPLVMLSVEWFGLIWLLWLAGIIGLPLLAVSWGWSGIELLLLVAAYSCLMAASYTYLLGYRNQLLPQYQLQSSEYRKPEVISDSLPQKTLINSEMRCKLLANLMSNRVSSIGRSSARQGVSEKEFMQNLQCYFPTVMQGLDFKIPRSKKCYSADFIIVHHSSGIGIDVEVDEPYAGISKKPTHCWDDDSDYRRNQLFNEWGWIVVRFTEKQVVQAPLSCCKFIAQVIWEVTGERSYLELLESQPDLLPVKPWTIKEARRMAKQRYRQTYLLEQKNHK</sequence>
<dbReference type="SUPFAM" id="SSF52980">
    <property type="entry name" value="Restriction endonuclease-like"/>
    <property type="match status" value="1"/>
</dbReference>
<dbReference type="EMBL" id="JBHFNR010000158">
    <property type="protein sequence ID" value="MFB2895535.1"/>
    <property type="molecule type" value="Genomic_DNA"/>
</dbReference>
<keyword evidence="1" id="KW-0812">Transmembrane</keyword>
<feature type="transmembrane region" description="Helical" evidence="1">
    <location>
        <begin position="52"/>
        <end position="74"/>
    </location>
</feature>
<keyword evidence="1" id="KW-1133">Transmembrane helix</keyword>
<evidence type="ECO:0000313" key="3">
    <source>
        <dbReference type="Proteomes" id="UP001576784"/>
    </source>
</evidence>
<evidence type="ECO:0008006" key="4">
    <source>
        <dbReference type="Google" id="ProtNLM"/>
    </source>
</evidence>
<organism evidence="2 3">
    <name type="scientific">Floridaenema flaviceps BLCC-F50</name>
    <dbReference type="NCBI Taxonomy" id="3153642"/>
    <lineage>
        <taxon>Bacteria</taxon>
        <taxon>Bacillati</taxon>
        <taxon>Cyanobacteriota</taxon>
        <taxon>Cyanophyceae</taxon>
        <taxon>Oscillatoriophycideae</taxon>
        <taxon>Aerosakkonematales</taxon>
        <taxon>Aerosakkonemataceae</taxon>
        <taxon>Floridanema</taxon>
        <taxon>Floridanema flaviceps</taxon>
    </lineage>
</organism>
<reference evidence="2 3" key="1">
    <citation type="submission" date="2024-09" db="EMBL/GenBank/DDBJ databases">
        <title>Floridaenema gen nov. (Aerosakkonemataceae, Aerosakkonematales ord. nov., Cyanobacteria) from benthic tropical and subtropical fresh waters, with the description of four new species.</title>
        <authorList>
            <person name="Moretto J.A."/>
            <person name="Berthold D.E."/>
            <person name="Lefler F.W."/>
            <person name="Huang I.-S."/>
            <person name="Laughinghouse H. IV."/>
        </authorList>
    </citation>
    <scope>NUCLEOTIDE SEQUENCE [LARGE SCALE GENOMIC DNA]</scope>
    <source>
        <strain evidence="2 3">BLCC-F50</strain>
    </source>
</reference>
<accession>A0ABV4XVH8</accession>
<dbReference type="Proteomes" id="UP001576784">
    <property type="component" value="Unassembled WGS sequence"/>
</dbReference>
<comment type="caution">
    <text evidence="2">The sequence shown here is derived from an EMBL/GenBank/DDBJ whole genome shotgun (WGS) entry which is preliminary data.</text>
</comment>
<evidence type="ECO:0000313" key="2">
    <source>
        <dbReference type="EMBL" id="MFB2895535.1"/>
    </source>
</evidence>
<name>A0ABV4XVH8_9CYAN</name>
<keyword evidence="1" id="KW-0472">Membrane</keyword>
<gene>
    <name evidence="2" type="ORF">ACE1CI_21730</name>
</gene>
<dbReference type="RefSeq" id="WP_413265173.1">
    <property type="nucleotide sequence ID" value="NZ_JBHFNR010000158.1"/>
</dbReference>
<proteinExistence type="predicted"/>
<dbReference type="InterPro" id="IPR011335">
    <property type="entry name" value="Restrct_endonuc-II-like"/>
</dbReference>
<protein>
    <recommendedName>
        <fullName evidence="4">DUF559 domain-containing protein</fullName>
    </recommendedName>
</protein>